<name>A0A3B6BWI6_WHEAT</name>
<gene>
    <name evidence="5" type="primary">LOC123043110</name>
</gene>
<dbReference type="OMA" id="ANDWIQQ"/>
<dbReference type="GeneID" id="123043110"/>
<evidence type="ECO:0000313" key="5">
    <source>
        <dbReference type="EnsemblPlants" id="TraesCS2B02G002800.1.cds1"/>
    </source>
</evidence>
<dbReference type="GO" id="GO:0051923">
    <property type="term" value="P:sulfation"/>
    <property type="evidence" value="ECO:0000318"/>
    <property type="project" value="GO_Central"/>
</dbReference>
<dbReference type="Gramene" id="TraesSTA2B03G00824700.1">
    <property type="protein sequence ID" value="TraesSTA2B03G00824700.1.CDS1"/>
    <property type="gene ID" value="TraesSTA2B03G00824700"/>
</dbReference>
<feature type="domain" description="Sulfotransferase" evidence="4">
    <location>
        <begin position="76"/>
        <end position="338"/>
    </location>
</feature>
<dbReference type="PANTHER" id="PTHR11783">
    <property type="entry name" value="SULFOTRANSFERASE SULT"/>
    <property type="match status" value="1"/>
</dbReference>
<evidence type="ECO:0000256" key="1">
    <source>
        <dbReference type="ARBA" id="ARBA00005771"/>
    </source>
</evidence>
<dbReference type="GO" id="GO:0008146">
    <property type="term" value="F:sulfotransferase activity"/>
    <property type="evidence" value="ECO:0000318"/>
    <property type="project" value="GO_Central"/>
</dbReference>
<evidence type="ECO:0000256" key="2">
    <source>
        <dbReference type="ARBA" id="ARBA00022679"/>
    </source>
</evidence>
<evidence type="ECO:0000256" key="3">
    <source>
        <dbReference type="RuleBase" id="RU361155"/>
    </source>
</evidence>
<dbReference type="Gene3D" id="3.40.50.300">
    <property type="entry name" value="P-loop containing nucleotide triphosphate hydrolases"/>
    <property type="match status" value="1"/>
</dbReference>
<reference evidence="5" key="1">
    <citation type="submission" date="2018-08" db="EMBL/GenBank/DDBJ databases">
        <authorList>
            <person name="Rossello M."/>
        </authorList>
    </citation>
    <scope>NUCLEOTIDE SEQUENCE [LARGE SCALE GENOMIC DNA]</scope>
    <source>
        <strain evidence="5">cv. Chinese Spring</strain>
    </source>
</reference>
<dbReference type="RefSeq" id="XP_044321394.1">
    <property type="nucleotide sequence ID" value="XM_044465459.1"/>
</dbReference>
<accession>A0A3B6BWI6</accession>
<dbReference type="AlphaFoldDB" id="A0A3B6BWI6"/>
<dbReference type="Gramene" id="TraesCS2B02G002800.1">
    <property type="protein sequence ID" value="TraesCS2B02G002800.1.cds1"/>
    <property type="gene ID" value="TraesCS2B02G002800"/>
</dbReference>
<dbReference type="STRING" id="4565.A0A3B6BWI6"/>
<reference evidence="5" key="2">
    <citation type="submission" date="2018-10" db="UniProtKB">
        <authorList>
            <consortium name="EnsemblPlants"/>
        </authorList>
    </citation>
    <scope>IDENTIFICATION</scope>
</reference>
<dbReference type="Pfam" id="PF00685">
    <property type="entry name" value="Sulfotransfer_1"/>
    <property type="match status" value="1"/>
</dbReference>
<dbReference type="OrthoDB" id="682074at2759"/>
<dbReference type="SUPFAM" id="SSF52540">
    <property type="entry name" value="P-loop containing nucleoside triphosphate hydrolases"/>
    <property type="match status" value="1"/>
</dbReference>
<evidence type="ECO:0000259" key="4">
    <source>
        <dbReference type="Pfam" id="PF00685"/>
    </source>
</evidence>
<dbReference type="EnsemblPlants" id="TraesCS2B02G002800.1">
    <property type="protein sequence ID" value="TraesCS2B02G002800.1.cds1"/>
    <property type="gene ID" value="TraesCS2B02G002800"/>
</dbReference>
<dbReference type="SMR" id="A0A3B6BWI6"/>
<dbReference type="Proteomes" id="UP000019116">
    <property type="component" value="Chromosome 2B"/>
</dbReference>
<keyword evidence="2 3" id="KW-0808">Transferase</keyword>
<dbReference type="Gramene" id="TraesCS2B03G0042400.1">
    <property type="protein sequence ID" value="TraesCS2B03G0042400.1.CDS1"/>
    <property type="gene ID" value="TraesCS2B03G0042400"/>
</dbReference>
<organism evidence="5">
    <name type="scientific">Triticum aestivum</name>
    <name type="common">Wheat</name>
    <dbReference type="NCBI Taxonomy" id="4565"/>
    <lineage>
        <taxon>Eukaryota</taxon>
        <taxon>Viridiplantae</taxon>
        <taxon>Streptophyta</taxon>
        <taxon>Embryophyta</taxon>
        <taxon>Tracheophyta</taxon>
        <taxon>Spermatophyta</taxon>
        <taxon>Magnoliopsida</taxon>
        <taxon>Liliopsida</taxon>
        <taxon>Poales</taxon>
        <taxon>Poaceae</taxon>
        <taxon>BOP clade</taxon>
        <taxon>Pooideae</taxon>
        <taxon>Triticodae</taxon>
        <taxon>Triticeae</taxon>
        <taxon>Triticinae</taxon>
        <taxon>Triticum</taxon>
    </lineage>
</organism>
<protein>
    <recommendedName>
        <fullName evidence="3">Sulfotransferase</fullName>
        <ecNumber evidence="3">2.8.2.-</ecNumber>
    </recommendedName>
</protein>
<sequence length="345" mass="38369">MNAALTVAVAGEEIDEAVAGEEIDEAASRAQADMSEIMSSLPRCPVYLTHHYRGFWIREFVLKGMAAAQASFEPRPTDVFLASCPKSGTTWLKALAFATLNRATHLPSDSNHPLCHRNPHDCVAFLETRPVPETMALPSPRLLATHIPCSLLPSRITECGRVVYVCPEPKDALVSFWIYNNKIAPMLRRKFGLESPSPTFEEAFELFCEGQSSFGPPWRHALEYWEESRRRPGKVLFLRYEDMLQDPTGNTKNLAAFMGCPFSCAEEEAGVVQEIVQLCSFEKLKSSEVNKNGSSAMMGVNNDVYFRKGAVGDWKNYMTPEMAARLDKIVEEALQGSGLTFGISM</sequence>
<dbReference type="InterPro" id="IPR000863">
    <property type="entry name" value="Sulfotransferase_dom"/>
</dbReference>
<proteinExistence type="inferred from homology"/>
<keyword evidence="6" id="KW-1185">Reference proteome</keyword>
<comment type="similarity">
    <text evidence="1 3">Belongs to the sulfotransferase 1 family.</text>
</comment>
<evidence type="ECO:0000313" key="6">
    <source>
        <dbReference type="Proteomes" id="UP000019116"/>
    </source>
</evidence>
<dbReference type="EC" id="2.8.2.-" evidence="3"/>
<dbReference type="InterPro" id="IPR027417">
    <property type="entry name" value="P-loop_NTPase"/>
</dbReference>
<dbReference type="GO" id="GO:0005737">
    <property type="term" value="C:cytoplasm"/>
    <property type="evidence" value="ECO:0000318"/>
    <property type="project" value="GO_Central"/>
</dbReference>